<dbReference type="GO" id="GO:0004497">
    <property type="term" value="F:monooxygenase activity"/>
    <property type="evidence" value="ECO:0007669"/>
    <property type="project" value="UniProtKB-KW"/>
</dbReference>
<keyword evidence="8" id="KW-0503">Monooxygenase</keyword>
<proteinExistence type="inferred from homology"/>
<name>A0A2T2N953_CORCC</name>
<dbReference type="Pfam" id="PF00067">
    <property type="entry name" value="p450"/>
    <property type="match status" value="1"/>
</dbReference>
<dbReference type="PRINTS" id="PR00465">
    <property type="entry name" value="EP450IV"/>
</dbReference>
<evidence type="ECO:0000256" key="8">
    <source>
        <dbReference type="RuleBase" id="RU000461"/>
    </source>
</evidence>
<evidence type="ECO:0000313" key="10">
    <source>
        <dbReference type="Proteomes" id="UP000240883"/>
    </source>
</evidence>
<keyword evidence="7 8" id="KW-0349">Heme</keyword>
<accession>A0A2T2N953</accession>
<evidence type="ECO:0000313" key="9">
    <source>
        <dbReference type="EMBL" id="PSN61957.1"/>
    </source>
</evidence>
<dbReference type="AlphaFoldDB" id="A0A2T2N953"/>
<evidence type="ECO:0000256" key="5">
    <source>
        <dbReference type="ARBA" id="ARBA00023002"/>
    </source>
</evidence>
<dbReference type="Gene3D" id="1.10.630.10">
    <property type="entry name" value="Cytochrome P450"/>
    <property type="match status" value="1"/>
</dbReference>
<comment type="cofactor">
    <cofactor evidence="1 7">
        <name>heme</name>
        <dbReference type="ChEBI" id="CHEBI:30413"/>
    </cofactor>
</comment>
<evidence type="ECO:0000256" key="7">
    <source>
        <dbReference type="PIRSR" id="PIRSR602403-1"/>
    </source>
</evidence>
<keyword evidence="5 8" id="KW-0560">Oxidoreductase</keyword>
<organism evidence="9 10">
    <name type="scientific">Corynespora cassiicola Philippines</name>
    <dbReference type="NCBI Taxonomy" id="1448308"/>
    <lineage>
        <taxon>Eukaryota</taxon>
        <taxon>Fungi</taxon>
        <taxon>Dikarya</taxon>
        <taxon>Ascomycota</taxon>
        <taxon>Pezizomycotina</taxon>
        <taxon>Dothideomycetes</taxon>
        <taxon>Pleosporomycetidae</taxon>
        <taxon>Pleosporales</taxon>
        <taxon>Corynesporascaceae</taxon>
        <taxon>Corynespora</taxon>
    </lineage>
</organism>
<keyword evidence="6 7" id="KW-0408">Iron</keyword>
<comment type="similarity">
    <text evidence="3 8">Belongs to the cytochrome P450 family.</text>
</comment>
<comment type="pathway">
    <text evidence="2">Mycotoxin biosynthesis.</text>
</comment>
<keyword evidence="10" id="KW-1185">Reference proteome</keyword>
<dbReference type="OrthoDB" id="1844152at2759"/>
<evidence type="ECO:0000256" key="4">
    <source>
        <dbReference type="ARBA" id="ARBA00022723"/>
    </source>
</evidence>
<dbReference type="InterPro" id="IPR001128">
    <property type="entry name" value="Cyt_P450"/>
</dbReference>
<reference evidence="9 10" key="1">
    <citation type="journal article" date="2018" name="Front. Microbiol.">
        <title>Genome-Wide Analysis of Corynespora cassiicola Leaf Fall Disease Putative Effectors.</title>
        <authorList>
            <person name="Lopez D."/>
            <person name="Ribeiro S."/>
            <person name="Label P."/>
            <person name="Fumanal B."/>
            <person name="Venisse J.S."/>
            <person name="Kohler A."/>
            <person name="de Oliveira R.R."/>
            <person name="Labutti K."/>
            <person name="Lipzen A."/>
            <person name="Lail K."/>
            <person name="Bauer D."/>
            <person name="Ohm R.A."/>
            <person name="Barry K.W."/>
            <person name="Spatafora J."/>
            <person name="Grigoriev I.V."/>
            <person name="Martin F.M."/>
            <person name="Pujade-Renaud V."/>
        </authorList>
    </citation>
    <scope>NUCLEOTIDE SEQUENCE [LARGE SCALE GENOMIC DNA]</scope>
    <source>
        <strain evidence="9 10">Philippines</strain>
    </source>
</reference>
<gene>
    <name evidence="9" type="ORF">BS50DRAFT_503007</name>
</gene>
<feature type="binding site" description="axial binding residue" evidence="7">
    <location>
        <position position="372"/>
    </location>
    <ligand>
        <name>heme</name>
        <dbReference type="ChEBI" id="CHEBI:30413"/>
    </ligand>
    <ligandPart>
        <name>Fe</name>
        <dbReference type="ChEBI" id="CHEBI:18248"/>
    </ligandPart>
</feature>
<dbReference type="InterPro" id="IPR036396">
    <property type="entry name" value="Cyt_P450_sf"/>
</dbReference>
<dbReference type="GO" id="GO:0005506">
    <property type="term" value="F:iron ion binding"/>
    <property type="evidence" value="ECO:0007669"/>
    <property type="project" value="InterPro"/>
</dbReference>
<dbReference type="PANTHER" id="PTHR46206:SF7">
    <property type="entry name" value="P450, PUTATIVE (EUROFUNG)-RELATED"/>
    <property type="match status" value="1"/>
</dbReference>
<dbReference type="CDD" id="cd11041">
    <property type="entry name" value="CYP503A1-like"/>
    <property type="match status" value="1"/>
</dbReference>
<dbReference type="STRING" id="1448308.A0A2T2N953"/>
<dbReference type="Proteomes" id="UP000240883">
    <property type="component" value="Unassembled WGS sequence"/>
</dbReference>
<dbReference type="GO" id="GO:0016705">
    <property type="term" value="F:oxidoreductase activity, acting on paired donors, with incorporation or reduction of molecular oxygen"/>
    <property type="evidence" value="ECO:0007669"/>
    <property type="project" value="InterPro"/>
</dbReference>
<dbReference type="PANTHER" id="PTHR46206">
    <property type="entry name" value="CYTOCHROME P450"/>
    <property type="match status" value="1"/>
</dbReference>
<keyword evidence="4 7" id="KW-0479">Metal-binding</keyword>
<dbReference type="EMBL" id="KZ678142">
    <property type="protein sequence ID" value="PSN61957.1"/>
    <property type="molecule type" value="Genomic_DNA"/>
</dbReference>
<dbReference type="InterPro" id="IPR017972">
    <property type="entry name" value="Cyt_P450_CS"/>
</dbReference>
<dbReference type="GO" id="GO:0020037">
    <property type="term" value="F:heme binding"/>
    <property type="evidence" value="ECO:0007669"/>
    <property type="project" value="InterPro"/>
</dbReference>
<dbReference type="InterPro" id="IPR002403">
    <property type="entry name" value="Cyt_P450_E_grp-IV"/>
</dbReference>
<evidence type="ECO:0000256" key="3">
    <source>
        <dbReference type="ARBA" id="ARBA00010617"/>
    </source>
</evidence>
<dbReference type="SUPFAM" id="SSF48264">
    <property type="entry name" value="Cytochrome P450"/>
    <property type="match status" value="1"/>
</dbReference>
<evidence type="ECO:0000256" key="2">
    <source>
        <dbReference type="ARBA" id="ARBA00004685"/>
    </source>
</evidence>
<dbReference type="PROSITE" id="PS00086">
    <property type="entry name" value="CYTOCHROME_P450"/>
    <property type="match status" value="1"/>
</dbReference>
<protein>
    <submittedName>
        <fullName evidence="9">Cytochrome P450</fullName>
    </submittedName>
</protein>
<evidence type="ECO:0000256" key="1">
    <source>
        <dbReference type="ARBA" id="ARBA00001971"/>
    </source>
</evidence>
<evidence type="ECO:0000256" key="6">
    <source>
        <dbReference type="ARBA" id="ARBA00023004"/>
    </source>
</evidence>
<sequence>MLRVTTADGGELVVMNDRYLKELKSLPDTMLSAEIAVNENMVAKYSHIMTLNAIGLNTIRADLTPGLPRLMPSIASEARYSVRKYFPLDAEDWVEINAFQAILNSVAQVSARLFVGEDLCRDEEWLKVAAETAMAAFNTTYAMKKWSKWLHPFVFRFVPEYQTLQKVRTKGEAILKRHAAASHKEKKGEEEEDYLMTWISKKRPGFATDFAAQADLQLQFTVAAIHTTTMAMAHMLYDLAAHPEYTPILREEIKASLEATGGEYNRDCIAKMAKVDSFMKESQRLHPPSLTTFMRAVIKDITLSDGTTIPKGVMIAVDASARYRDPQTWENPNQFDGLRFLRLREQTQEKSNYQFVTSNTDNVAWGQGKHACPGIFFAGNEIKTIFAMFLLEYDISFPKGIQRPADNFEGSFVSTLHTWLHI</sequence>